<evidence type="ECO:0000313" key="2">
    <source>
        <dbReference type="EMBL" id="OGG56060.1"/>
    </source>
</evidence>
<evidence type="ECO:0000256" key="1">
    <source>
        <dbReference type="SAM" id="SignalP"/>
    </source>
</evidence>
<proteinExistence type="predicted"/>
<dbReference type="AlphaFoldDB" id="A0A1F6D406"/>
<evidence type="ECO:0008006" key="4">
    <source>
        <dbReference type="Google" id="ProtNLM"/>
    </source>
</evidence>
<feature type="chain" id="PRO_5009523672" description="DUF3891 domain-containing protein" evidence="1">
    <location>
        <begin position="20"/>
        <end position="268"/>
    </location>
</feature>
<reference evidence="2 3" key="1">
    <citation type="journal article" date="2016" name="Nat. Commun.">
        <title>Thousands of microbial genomes shed light on interconnected biogeochemical processes in an aquifer system.</title>
        <authorList>
            <person name="Anantharaman K."/>
            <person name="Brown C.T."/>
            <person name="Hug L.A."/>
            <person name="Sharon I."/>
            <person name="Castelle C.J."/>
            <person name="Probst A.J."/>
            <person name="Thomas B.C."/>
            <person name="Singh A."/>
            <person name="Wilkins M.J."/>
            <person name="Karaoz U."/>
            <person name="Brodie E.L."/>
            <person name="Williams K.H."/>
            <person name="Hubbard S.S."/>
            <person name="Banfield J.F."/>
        </authorList>
    </citation>
    <scope>NUCLEOTIDE SEQUENCE [LARGE SCALE GENOMIC DNA]</scope>
    <source>
        <strain evidence="3">RIFCSPLOWO2_12_FULL_64_10</strain>
    </source>
</reference>
<comment type="caution">
    <text evidence="2">The sequence shown here is derived from an EMBL/GenBank/DDBJ whole genome shotgun (WGS) entry which is preliminary data.</text>
</comment>
<gene>
    <name evidence="2" type="ORF">A3F84_12630</name>
</gene>
<keyword evidence="1" id="KW-0732">Signal</keyword>
<organism evidence="2 3">
    <name type="scientific">Handelsmanbacteria sp. (strain RIFCSPLOWO2_12_FULL_64_10)</name>
    <dbReference type="NCBI Taxonomy" id="1817868"/>
    <lineage>
        <taxon>Bacteria</taxon>
        <taxon>Candidatus Handelsmaniibacteriota</taxon>
    </lineage>
</organism>
<dbReference type="Proteomes" id="UP000178606">
    <property type="component" value="Unassembled WGS sequence"/>
</dbReference>
<sequence length="268" mass="29617">MIRRPLKGDLLLVPQPAHAALSGVLAGQWGNRDFAPPEPRASVLLAAAEHDGGWAEWEAEPGLNASGKPGHFTEMDVEEHLRIWRRGVARMVGRDPYAALLVSLHGAGLYRGGLDGEQDTPEARRQVEAFLSEQADLQRQIRRSLRGVPVYGEAVEETTLAHNARLIQVWDYLSLLLCCGHPEAQVIGAAPGRAAGERADLALHPRDEFTLRLKPYPFRESPLSLSVKGRVVRRGPFADREAFLDAFRQAPEETLTFKIERGSAWSGR</sequence>
<dbReference type="EMBL" id="MFKF01000050">
    <property type="protein sequence ID" value="OGG56060.1"/>
    <property type="molecule type" value="Genomic_DNA"/>
</dbReference>
<name>A0A1F6D406_HANXR</name>
<protein>
    <recommendedName>
        <fullName evidence="4">DUF3891 domain-containing protein</fullName>
    </recommendedName>
</protein>
<evidence type="ECO:0000313" key="3">
    <source>
        <dbReference type="Proteomes" id="UP000178606"/>
    </source>
</evidence>
<dbReference type="Pfam" id="PF13030">
    <property type="entry name" value="DUF3891"/>
    <property type="match status" value="1"/>
</dbReference>
<dbReference type="InterPro" id="IPR024992">
    <property type="entry name" value="DUF3891"/>
</dbReference>
<accession>A0A1F6D406</accession>
<feature type="signal peptide" evidence="1">
    <location>
        <begin position="1"/>
        <end position="19"/>
    </location>
</feature>